<dbReference type="RefSeq" id="XP_001022728.1">
    <property type="nucleotide sequence ID" value="XM_001022728.2"/>
</dbReference>
<evidence type="ECO:0000259" key="5">
    <source>
        <dbReference type="SMART" id="SM00645"/>
    </source>
</evidence>
<evidence type="ECO:0000256" key="1">
    <source>
        <dbReference type="ARBA" id="ARBA00008455"/>
    </source>
</evidence>
<dbReference type="KEGG" id="tet:TTHERM_00629950"/>
<dbReference type="PANTHER" id="PTHR12411">
    <property type="entry name" value="CYSTEINE PROTEASE FAMILY C1-RELATED"/>
    <property type="match status" value="1"/>
</dbReference>
<dbReference type="OrthoDB" id="190265at2759"/>
<evidence type="ECO:0000256" key="3">
    <source>
        <dbReference type="ARBA" id="ARBA00023157"/>
    </source>
</evidence>
<dbReference type="InterPro" id="IPR000668">
    <property type="entry name" value="Peptidase_C1A_C"/>
</dbReference>
<evidence type="ECO:0000259" key="6">
    <source>
        <dbReference type="SMART" id="SM00848"/>
    </source>
</evidence>
<proteinExistence type="inferred from homology"/>
<reference evidence="8" key="1">
    <citation type="journal article" date="2006" name="PLoS Biol.">
        <title>Macronuclear genome sequence of the ciliate Tetrahymena thermophila, a model eukaryote.</title>
        <authorList>
            <person name="Eisen J.A."/>
            <person name="Coyne R.S."/>
            <person name="Wu M."/>
            <person name="Wu D."/>
            <person name="Thiagarajan M."/>
            <person name="Wortman J.R."/>
            <person name="Badger J.H."/>
            <person name="Ren Q."/>
            <person name="Amedeo P."/>
            <person name="Jones K.M."/>
            <person name="Tallon L.J."/>
            <person name="Delcher A.L."/>
            <person name="Salzberg S.L."/>
            <person name="Silva J.C."/>
            <person name="Haas B.J."/>
            <person name="Majoros W.H."/>
            <person name="Farzad M."/>
            <person name="Carlton J.M."/>
            <person name="Smith R.K. Jr."/>
            <person name="Garg J."/>
            <person name="Pearlman R.E."/>
            <person name="Karrer K.M."/>
            <person name="Sun L."/>
            <person name="Manning G."/>
            <person name="Elde N.C."/>
            <person name="Turkewitz A.P."/>
            <person name="Asai D.J."/>
            <person name="Wilkes D.E."/>
            <person name="Wang Y."/>
            <person name="Cai H."/>
            <person name="Collins K."/>
            <person name="Stewart B.A."/>
            <person name="Lee S.R."/>
            <person name="Wilamowska K."/>
            <person name="Weinberg Z."/>
            <person name="Ruzzo W.L."/>
            <person name="Wloga D."/>
            <person name="Gaertig J."/>
            <person name="Frankel J."/>
            <person name="Tsao C.-C."/>
            <person name="Gorovsky M.A."/>
            <person name="Keeling P.J."/>
            <person name="Waller R.F."/>
            <person name="Patron N.J."/>
            <person name="Cherry J.M."/>
            <person name="Stover N.A."/>
            <person name="Krieger C.J."/>
            <person name="del Toro C."/>
            <person name="Ryder H.F."/>
            <person name="Williamson S.C."/>
            <person name="Barbeau R.A."/>
            <person name="Hamilton E.P."/>
            <person name="Orias E."/>
        </authorList>
    </citation>
    <scope>NUCLEOTIDE SEQUENCE [LARGE SCALE GENOMIC DNA]</scope>
    <source>
        <strain evidence="8">SB210</strain>
    </source>
</reference>
<dbReference type="HOGENOM" id="CLU_012184_1_0_1"/>
<dbReference type="InterPro" id="IPR000169">
    <property type="entry name" value="Pept_cys_AS"/>
</dbReference>
<evidence type="ECO:0000256" key="4">
    <source>
        <dbReference type="SAM" id="SignalP"/>
    </source>
</evidence>
<keyword evidence="7" id="KW-0645">Protease</keyword>
<keyword evidence="7" id="KW-0378">Hydrolase</keyword>
<dbReference type="InterPro" id="IPR025660">
    <property type="entry name" value="Pept_his_AS"/>
</dbReference>
<dbReference type="Proteomes" id="UP000009168">
    <property type="component" value="Unassembled WGS sequence"/>
</dbReference>
<dbReference type="SUPFAM" id="SSF54001">
    <property type="entry name" value="Cysteine proteinases"/>
    <property type="match status" value="1"/>
</dbReference>
<feature type="domain" description="Peptidase C1A papain C-terminal" evidence="5">
    <location>
        <begin position="122"/>
        <end position="328"/>
    </location>
</feature>
<dbReference type="InParanoid" id="Q241T7"/>
<keyword evidence="3" id="KW-1015">Disulfide bond</keyword>
<feature type="signal peptide" evidence="4">
    <location>
        <begin position="1"/>
        <end position="16"/>
    </location>
</feature>
<dbReference type="PRINTS" id="PR00705">
    <property type="entry name" value="PAPAIN"/>
</dbReference>
<dbReference type="SMART" id="SM00848">
    <property type="entry name" value="Inhibitor_I29"/>
    <property type="match status" value="1"/>
</dbReference>
<dbReference type="SMART" id="SM00645">
    <property type="entry name" value="Pept_C1"/>
    <property type="match status" value="1"/>
</dbReference>
<comment type="similarity">
    <text evidence="1">Belongs to the peptidase C1 family.</text>
</comment>
<dbReference type="GO" id="GO:0008234">
    <property type="term" value="F:cysteine-type peptidase activity"/>
    <property type="evidence" value="ECO:0007669"/>
    <property type="project" value="InterPro"/>
</dbReference>
<dbReference type="Pfam" id="PF00112">
    <property type="entry name" value="Peptidase_C1"/>
    <property type="match status" value="1"/>
</dbReference>
<dbReference type="InterPro" id="IPR038765">
    <property type="entry name" value="Papain-like_cys_pep_sf"/>
</dbReference>
<dbReference type="EMBL" id="GG662532">
    <property type="protein sequence ID" value="EAS02483.1"/>
    <property type="molecule type" value="Genomic_DNA"/>
</dbReference>
<organism evidence="7 8">
    <name type="scientific">Tetrahymena thermophila (strain SB210)</name>
    <dbReference type="NCBI Taxonomy" id="312017"/>
    <lineage>
        <taxon>Eukaryota</taxon>
        <taxon>Sar</taxon>
        <taxon>Alveolata</taxon>
        <taxon>Ciliophora</taxon>
        <taxon>Intramacronucleata</taxon>
        <taxon>Oligohymenophorea</taxon>
        <taxon>Hymenostomatida</taxon>
        <taxon>Tetrahymenina</taxon>
        <taxon>Tetrahymenidae</taxon>
        <taxon>Tetrahymena</taxon>
    </lineage>
</organism>
<dbReference type="InterPro" id="IPR013201">
    <property type="entry name" value="Prot_inhib_I29"/>
</dbReference>
<keyword evidence="8" id="KW-1185">Reference proteome</keyword>
<dbReference type="OMA" id="CFAASND"/>
<dbReference type="Pfam" id="PF08246">
    <property type="entry name" value="Inhibitor_I29"/>
    <property type="match status" value="1"/>
</dbReference>
<keyword evidence="2" id="KW-0865">Zymogen</keyword>
<protein>
    <submittedName>
        <fullName evidence="7">Papain family cysteine protease</fullName>
    </submittedName>
</protein>
<dbReference type="FunFam" id="3.90.70.10:FF:000332">
    <property type="entry name" value="Cathepsin L1"/>
    <property type="match status" value="1"/>
</dbReference>
<dbReference type="Gene3D" id="3.90.70.10">
    <property type="entry name" value="Cysteine proteinases"/>
    <property type="match status" value="1"/>
</dbReference>
<evidence type="ECO:0000313" key="8">
    <source>
        <dbReference type="Proteomes" id="UP000009168"/>
    </source>
</evidence>
<dbReference type="CDD" id="cd02248">
    <property type="entry name" value="Peptidase_C1A"/>
    <property type="match status" value="1"/>
</dbReference>
<sequence>MKLLLGSLILIGLSLSALTYLSLEKPHHDLESIQDVKQQFEKYLQQFGIVIKNAEERIYRLKVFIQNVAEIVAHNKLSNKTYTQGINQFAHMTDEEFAQTYLTLEDREKETLNIQQFQSNDIPESVDWRTQGAVTEVKNQGGCGSCYAFSAAGALEGLHAQQTGNLTSFSSQQIIDCSWKYHNHGCHGGFMDNVFNYVKDHGIELDQDYPYVGHVHLFKCLNNPDAYHYSIKGHYDIKAGDCQGLQVAIAQQPVSVAIDARVLKKYSSGIVTECGRRIKLNHGVLAVGYDADSLIIKNSWGTRWGEQGYFRLGKNNTCGVCQAASYPIPL</sequence>
<feature type="domain" description="Cathepsin propeptide inhibitor" evidence="6">
    <location>
        <begin position="40"/>
        <end position="97"/>
    </location>
</feature>
<evidence type="ECO:0000256" key="2">
    <source>
        <dbReference type="ARBA" id="ARBA00023145"/>
    </source>
</evidence>
<evidence type="ECO:0000313" key="7">
    <source>
        <dbReference type="EMBL" id="EAS02483.1"/>
    </source>
</evidence>
<gene>
    <name evidence="7" type="ORF">TTHERM_00629950</name>
</gene>
<name>Q241T7_TETTS</name>
<dbReference type="GeneID" id="7836294"/>
<dbReference type="PROSITE" id="PS00639">
    <property type="entry name" value="THIOL_PROTEASE_HIS"/>
    <property type="match status" value="1"/>
</dbReference>
<feature type="chain" id="PRO_5018557555" evidence="4">
    <location>
        <begin position="17"/>
        <end position="330"/>
    </location>
</feature>
<keyword evidence="4" id="KW-0732">Signal</keyword>
<dbReference type="AlphaFoldDB" id="Q241T7"/>
<dbReference type="GO" id="GO:0006508">
    <property type="term" value="P:proteolysis"/>
    <property type="evidence" value="ECO:0007669"/>
    <property type="project" value="UniProtKB-KW"/>
</dbReference>
<dbReference type="eggNOG" id="KOG1543">
    <property type="taxonomic scope" value="Eukaryota"/>
</dbReference>
<dbReference type="PROSITE" id="PS00139">
    <property type="entry name" value="THIOL_PROTEASE_CYS"/>
    <property type="match status" value="1"/>
</dbReference>
<accession>Q241T7</accession>
<dbReference type="InterPro" id="IPR039417">
    <property type="entry name" value="Peptidase_C1A_papain-like"/>
</dbReference>
<dbReference type="InterPro" id="IPR013128">
    <property type="entry name" value="Peptidase_C1A"/>
</dbReference>